<dbReference type="OrthoDB" id="3556584at2759"/>
<feature type="coiled-coil region" evidence="1">
    <location>
        <begin position="281"/>
        <end position="312"/>
    </location>
</feature>
<feature type="compositionally biased region" description="Polar residues" evidence="2">
    <location>
        <begin position="1194"/>
        <end position="1203"/>
    </location>
</feature>
<reference evidence="3" key="1">
    <citation type="submission" date="2020-10" db="EMBL/GenBank/DDBJ databases">
        <title>Genome Sequence of Monilinia vaccinii-corymbosi Sheds Light on Mummy Berry Disease Infection of Blueberry and Mating Type.</title>
        <authorList>
            <person name="Yow A.G."/>
            <person name="Zhang Y."/>
            <person name="Bansal K."/>
            <person name="Eacker S.M."/>
            <person name="Sullivan S."/>
            <person name="Liachko I."/>
            <person name="Cubeta M.A."/>
            <person name="Rollins J.A."/>
            <person name="Ashrafi H."/>
        </authorList>
    </citation>
    <scope>NUCLEOTIDE SEQUENCE</scope>
    <source>
        <strain evidence="3">RL-1</strain>
    </source>
</reference>
<feature type="compositionally biased region" description="Basic and acidic residues" evidence="2">
    <location>
        <begin position="1300"/>
        <end position="1328"/>
    </location>
</feature>
<protein>
    <submittedName>
        <fullName evidence="3">Uncharacterized protein</fullName>
    </submittedName>
</protein>
<feature type="coiled-coil region" evidence="1">
    <location>
        <begin position="81"/>
        <end position="175"/>
    </location>
</feature>
<feature type="coiled-coil region" evidence="1">
    <location>
        <begin position="200"/>
        <end position="241"/>
    </location>
</feature>
<feature type="region of interest" description="Disordered" evidence="2">
    <location>
        <begin position="1177"/>
        <end position="1253"/>
    </location>
</feature>
<name>A0A8A3PKS3_9HELO</name>
<feature type="region of interest" description="Disordered" evidence="2">
    <location>
        <begin position="1273"/>
        <end position="1368"/>
    </location>
</feature>
<feature type="compositionally biased region" description="Basic residues" evidence="2">
    <location>
        <begin position="1329"/>
        <end position="1340"/>
    </location>
</feature>
<feature type="compositionally biased region" description="Basic residues" evidence="2">
    <location>
        <begin position="1347"/>
        <end position="1356"/>
    </location>
</feature>
<sequence length="1368" mass="156469">MAVAREKRLSAAGRDWGDIKDEQDIEETALIWSWRAGAISNARLELAKSIVRISTPVTLLSEAFQLLWVYIKIPWTLRWQVIDLTRREVGLKQQVNNLQEERDAARNNGIRYLMALLVESGAEIAMLEDKVKRLEIDLQTVNDGRATMLWREKAKENLELRRRTYEEILERDKKIKRLRDYRDDNAATSLGLDIRGQQTLRRLREELIRAEDKLAHSEMIIEKLKNSEAKIDEERERIKKDALYGKSARLEELYTNSAVQVEELSEKLKNYEYLADPEHDIEAVQRHCNEVKQRLQQEIDDKTQQISTYKAQIDHAMGSMNWADNKFDPLDKHFGFVSGAKAEIRRLSAALQRFEFSQLAPKKQVERLDILNDDVGRLSDQLEDFRVMRDDLQRANLQHETDLDRLRERLARRNRKITSLQTQNTELHVQLREARTVVPPAGALNVVGMATPLIEIFTRNLFTLEREIRRRDREVDEFPALLRIDDVPKIEREPGEIFLLRITELLLGRFHYLSTLTREGDPPLLGAADDWVDDDTDTPENLDARALARLLRLTEFWGYIGTLHYETIMYVRHFCRELGIAPGVELPETPRSPNLSPPPLPPDRRTDLFQARFTRYEDFNMKAWDVYELAPGDPTSAISATNAMLQSVRAQLPGHDASNIPLAEFTRNLVDVLGRDILFMIDPINERDVAEALYRVDHSFVLKTVVPRQRRDGITYTYHSREIVYPDELEVPPPRRIVVLYLSGDRWYGMNPKPERYELTESPEESPNGSVDDQSPPPNPGPVAFVMTNWKVDSYRPTWLIHGTVHDWRAGLSMICAVARSFHWQYPGVLFHNMNEAQAYEDLYQRCNRRHPHHDMDYSPLHIQAVLEDILGSPDGRPHYRLATISEQDINGAQVYYATILGDPESNSPILYIYNQGSLGLFGNNTPRFCAMRRRRENDSDEISGDLSWLRDVGPENEPPEELPEDKRPDLPPYPPPAVHLQRIENYGRNSVRAPFNKDPWKFFYEIDHFNEGLQRGNEDWMHDCAPRALYTSMADQMEIAHLTLEDIIQAFEDVFPNHRNAWQDEEVARVLYHPRLGGLTLGIVRGILYDDRTMIVHHWDQPENYDPTSGDILFVAQLTDQQPGGRPGNKYHWASMQYTAGGVFLNPVVDKVLPAPPRPSMPPRSRIGPLLDAATGLLRGPINDPATGGGSSGRANSKTAESFPSRHGQRREAPPPPADSTGTQQQGLNPDVAPFTSGAVGPGNKQQQQGYGSNTFTLEEQLRHAREMREMFGYQGAGDDDSKRTRGKERGTRRGKGRGKGEREREGEGVEKGRGRGKRGRDIERGGRGRGRAGGRRGGRGGGRGGRGRGNVRHLGRLDEKEEEEEL</sequence>
<organism evidence="3 4">
    <name type="scientific">Monilinia vaccinii-corymbosi</name>
    <dbReference type="NCBI Taxonomy" id="61207"/>
    <lineage>
        <taxon>Eukaryota</taxon>
        <taxon>Fungi</taxon>
        <taxon>Dikarya</taxon>
        <taxon>Ascomycota</taxon>
        <taxon>Pezizomycotina</taxon>
        <taxon>Leotiomycetes</taxon>
        <taxon>Helotiales</taxon>
        <taxon>Sclerotiniaceae</taxon>
        <taxon>Monilinia</taxon>
    </lineage>
</organism>
<feature type="region of interest" description="Disordered" evidence="2">
    <location>
        <begin position="753"/>
        <end position="783"/>
    </location>
</feature>
<dbReference type="Proteomes" id="UP000672032">
    <property type="component" value="Chromosome 6"/>
</dbReference>
<feature type="region of interest" description="Disordered" evidence="2">
    <location>
        <begin position="941"/>
        <end position="974"/>
    </location>
</feature>
<keyword evidence="1" id="KW-0175">Coiled coil</keyword>
<feature type="compositionally biased region" description="Basic and acidic residues" evidence="2">
    <location>
        <begin position="1281"/>
        <end position="1293"/>
    </location>
</feature>
<accession>A0A8A3PKS3</accession>
<feature type="coiled-coil region" evidence="1">
    <location>
        <begin position="389"/>
        <end position="423"/>
    </location>
</feature>
<evidence type="ECO:0000313" key="4">
    <source>
        <dbReference type="Proteomes" id="UP000672032"/>
    </source>
</evidence>
<keyword evidence="4" id="KW-1185">Reference proteome</keyword>
<proteinExistence type="predicted"/>
<evidence type="ECO:0000256" key="1">
    <source>
        <dbReference type="SAM" id="Coils"/>
    </source>
</evidence>
<gene>
    <name evidence="3" type="ORF">DSL72_007104</name>
</gene>
<dbReference type="EMBL" id="CP063410">
    <property type="protein sequence ID" value="QSZ35982.1"/>
    <property type="molecule type" value="Genomic_DNA"/>
</dbReference>
<evidence type="ECO:0000313" key="3">
    <source>
        <dbReference type="EMBL" id="QSZ35982.1"/>
    </source>
</evidence>
<evidence type="ECO:0000256" key="2">
    <source>
        <dbReference type="SAM" id="MobiDB-lite"/>
    </source>
</evidence>